<evidence type="ECO:0000313" key="2">
    <source>
        <dbReference type="EnsemblPlants" id="EMT13205"/>
    </source>
</evidence>
<organism evidence="2">
    <name type="scientific">Aegilops tauschii</name>
    <name type="common">Tausch's goatgrass</name>
    <name type="synonym">Aegilops squarrosa</name>
    <dbReference type="NCBI Taxonomy" id="37682"/>
    <lineage>
        <taxon>Eukaryota</taxon>
        <taxon>Viridiplantae</taxon>
        <taxon>Streptophyta</taxon>
        <taxon>Embryophyta</taxon>
        <taxon>Tracheophyta</taxon>
        <taxon>Spermatophyta</taxon>
        <taxon>Magnoliopsida</taxon>
        <taxon>Liliopsida</taxon>
        <taxon>Poales</taxon>
        <taxon>Poaceae</taxon>
        <taxon>BOP clade</taxon>
        <taxon>Pooideae</taxon>
        <taxon>Triticodae</taxon>
        <taxon>Triticeae</taxon>
        <taxon>Triticinae</taxon>
        <taxon>Aegilops</taxon>
    </lineage>
</organism>
<name>N1QVU1_AEGTA</name>
<protein>
    <submittedName>
        <fullName evidence="2">Uncharacterized protein</fullName>
    </submittedName>
</protein>
<dbReference type="AlphaFoldDB" id="N1QVU1"/>
<evidence type="ECO:0000256" key="1">
    <source>
        <dbReference type="SAM" id="MobiDB-lite"/>
    </source>
</evidence>
<accession>N1QVU1</accession>
<dbReference type="EnsemblPlants" id="EMT13205">
    <property type="protein sequence ID" value="EMT13205"/>
    <property type="gene ID" value="F775_23870"/>
</dbReference>
<feature type="region of interest" description="Disordered" evidence="1">
    <location>
        <begin position="49"/>
        <end position="89"/>
    </location>
</feature>
<feature type="compositionally biased region" description="Acidic residues" evidence="1">
    <location>
        <begin position="64"/>
        <end position="79"/>
    </location>
</feature>
<sequence length="188" mass="21017">MDNAKESLPAQGVLGSPASQNVCLFQRNIRLLKLLWSRLCKMRDLEQLMSSRSTEHRRRRAELDADDEDGDAGDDDMDEDAPREPDPEGSIEKYIAGYAQLCPPVFIELNHMASGRPGGHAVHSHHIEARDPQGGGQDLRNRVSYINVASKEQSRPWTLSSMTRRTTPAEADRSSAQTVRVVHLNIFS</sequence>
<proteinExistence type="predicted"/>
<reference evidence="2" key="1">
    <citation type="submission" date="2015-06" db="UniProtKB">
        <authorList>
            <consortium name="EnsemblPlants"/>
        </authorList>
    </citation>
    <scope>IDENTIFICATION</scope>
</reference>